<sequence length="62" mass="6799">MKAAAKSILTVVSPVRSTHQNSILIGLNKCPFTAVHSCSIGLQKENELYCNEMIFSYAPSKK</sequence>
<reference evidence="1" key="1">
    <citation type="journal article" date="2007" name="PLoS Biol.">
        <title>Rate of evolution in brain-expressed genes in humans and other primates.</title>
        <authorList>
            <person name="Wang H.-Y."/>
            <person name="Chien H.-C."/>
            <person name="Osada N."/>
            <person name="Hashimoto K."/>
            <person name="Sugano S."/>
            <person name="Gojobori T."/>
            <person name="Chou C.-K."/>
            <person name="Tsai S.-F."/>
            <person name="Wu C.-I."/>
            <person name="Shen C.-K.J."/>
        </authorList>
    </citation>
    <scope>NUCLEOTIDE SEQUENCE</scope>
</reference>
<proteinExistence type="evidence at transcript level"/>
<dbReference type="AlphaFoldDB" id="I7GIQ4"/>
<organism evidence="1">
    <name type="scientific">Macaca fascicularis</name>
    <name type="common">Crab-eating macaque</name>
    <name type="synonym">Cynomolgus monkey</name>
    <dbReference type="NCBI Taxonomy" id="9541"/>
    <lineage>
        <taxon>Eukaryota</taxon>
        <taxon>Metazoa</taxon>
        <taxon>Chordata</taxon>
        <taxon>Craniata</taxon>
        <taxon>Vertebrata</taxon>
        <taxon>Euteleostomi</taxon>
        <taxon>Mammalia</taxon>
        <taxon>Eutheria</taxon>
        <taxon>Euarchontoglires</taxon>
        <taxon>Primates</taxon>
        <taxon>Haplorrhini</taxon>
        <taxon>Catarrhini</taxon>
        <taxon>Cercopithecidae</taxon>
        <taxon>Cercopithecinae</taxon>
        <taxon>Macaca</taxon>
    </lineage>
</organism>
<dbReference type="EMBL" id="AB173261">
    <property type="protein sequence ID" value="BAE90323.1"/>
    <property type="molecule type" value="mRNA"/>
</dbReference>
<accession>I7GIQ4</accession>
<name>I7GIQ4_MACFA</name>
<protein>
    <submittedName>
        <fullName evidence="1">Macaca fascicularis brain cDNA clone: QflA-21759, similar to human hypothetical protein FLJ38149 (FLJ38149), mRNA, RefSeq: XM_375563.1</fullName>
    </submittedName>
</protein>
<evidence type="ECO:0000313" key="1">
    <source>
        <dbReference type="EMBL" id="BAE90323.1"/>
    </source>
</evidence>